<feature type="region of interest" description="Disordered" evidence="1">
    <location>
        <begin position="1"/>
        <end position="21"/>
    </location>
</feature>
<dbReference type="PANTHER" id="PTHR30483">
    <property type="entry name" value="LEUCINE-SPECIFIC-BINDING PROTEIN"/>
    <property type="match status" value="1"/>
</dbReference>
<protein>
    <recommendedName>
        <fullName evidence="4">Leucine-binding protein domain-containing protein</fullName>
    </recommendedName>
</protein>
<dbReference type="InterPro" id="IPR028082">
    <property type="entry name" value="Peripla_BP_I"/>
</dbReference>
<comment type="caution">
    <text evidence="2">The sequence shown here is derived from an EMBL/GenBank/DDBJ whole genome shotgun (WGS) entry which is preliminary data.</text>
</comment>
<dbReference type="PANTHER" id="PTHR30483:SF6">
    <property type="entry name" value="PERIPLASMIC BINDING PROTEIN OF ABC TRANSPORTER FOR NATURAL AMINO ACIDS"/>
    <property type="match status" value="1"/>
</dbReference>
<sequence>MERQPAFDRLASREGKMSKDQLSTMSFDRRRVLQGIAGGFAAAGSTTLFAPAVRAANKPIKIGYVSPKSGPLAAFAEADDFVLGEFRKFIKDGVKVGSQIYPVEVVTKDSQSNPNRAAEVA</sequence>
<dbReference type="InterPro" id="IPR051010">
    <property type="entry name" value="BCAA_transport"/>
</dbReference>
<feature type="non-terminal residue" evidence="2">
    <location>
        <position position="121"/>
    </location>
</feature>
<evidence type="ECO:0000256" key="1">
    <source>
        <dbReference type="SAM" id="MobiDB-lite"/>
    </source>
</evidence>
<dbReference type="SUPFAM" id="SSF53822">
    <property type="entry name" value="Periplasmic binding protein-like I"/>
    <property type="match status" value="1"/>
</dbReference>
<proteinExistence type="predicted"/>
<feature type="compositionally biased region" description="Basic and acidic residues" evidence="1">
    <location>
        <begin position="1"/>
        <end position="19"/>
    </location>
</feature>
<evidence type="ECO:0008006" key="4">
    <source>
        <dbReference type="Google" id="ProtNLM"/>
    </source>
</evidence>
<gene>
    <name evidence="2" type="ORF">chiPu_0026724</name>
</gene>
<reference evidence="2 3" key="1">
    <citation type="journal article" date="2018" name="Nat. Ecol. Evol.">
        <title>Shark genomes provide insights into elasmobranch evolution and the origin of vertebrates.</title>
        <authorList>
            <person name="Hara Y"/>
            <person name="Yamaguchi K"/>
            <person name="Onimaru K"/>
            <person name="Kadota M"/>
            <person name="Koyanagi M"/>
            <person name="Keeley SD"/>
            <person name="Tatsumi K"/>
            <person name="Tanaka K"/>
            <person name="Motone F"/>
            <person name="Kageyama Y"/>
            <person name="Nozu R"/>
            <person name="Adachi N"/>
            <person name="Nishimura O"/>
            <person name="Nakagawa R"/>
            <person name="Tanegashima C"/>
            <person name="Kiyatake I"/>
            <person name="Matsumoto R"/>
            <person name="Murakumo K"/>
            <person name="Nishida K"/>
            <person name="Terakita A"/>
            <person name="Kuratani S"/>
            <person name="Sato K"/>
            <person name="Hyodo S Kuraku.S."/>
        </authorList>
    </citation>
    <scope>NUCLEOTIDE SEQUENCE [LARGE SCALE GENOMIC DNA]</scope>
</reference>
<evidence type="ECO:0000313" key="2">
    <source>
        <dbReference type="EMBL" id="GCC42800.1"/>
    </source>
</evidence>
<dbReference type="PROSITE" id="PS51318">
    <property type="entry name" value="TAT"/>
    <property type="match status" value="1"/>
</dbReference>
<dbReference type="InterPro" id="IPR006311">
    <property type="entry name" value="TAT_signal"/>
</dbReference>
<dbReference type="Gene3D" id="3.40.50.2300">
    <property type="match status" value="1"/>
</dbReference>
<dbReference type="EMBL" id="BEZZ01086121">
    <property type="protein sequence ID" value="GCC42800.1"/>
    <property type="molecule type" value="Genomic_DNA"/>
</dbReference>
<keyword evidence="3" id="KW-1185">Reference proteome</keyword>
<organism evidence="2 3">
    <name type="scientific">Chiloscyllium punctatum</name>
    <name type="common">Brownbanded bambooshark</name>
    <name type="synonym">Hemiscyllium punctatum</name>
    <dbReference type="NCBI Taxonomy" id="137246"/>
    <lineage>
        <taxon>Eukaryota</taxon>
        <taxon>Metazoa</taxon>
        <taxon>Chordata</taxon>
        <taxon>Craniata</taxon>
        <taxon>Vertebrata</taxon>
        <taxon>Chondrichthyes</taxon>
        <taxon>Elasmobranchii</taxon>
        <taxon>Galeomorphii</taxon>
        <taxon>Galeoidea</taxon>
        <taxon>Orectolobiformes</taxon>
        <taxon>Hemiscylliidae</taxon>
        <taxon>Chiloscyllium</taxon>
    </lineage>
</organism>
<dbReference type="Proteomes" id="UP000287033">
    <property type="component" value="Unassembled WGS sequence"/>
</dbReference>
<accession>A0A401TJG8</accession>
<name>A0A401TJG8_CHIPU</name>
<dbReference type="AlphaFoldDB" id="A0A401TJG8"/>
<evidence type="ECO:0000313" key="3">
    <source>
        <dbReference type="Proteomes" id="UP000287033"/>
    </source>
</evidence>